<feature type="non-terminal residue" evidence="1">
    <location>
        <position position="138"/>
    </location>
</feature>
<accession>A0A9P0IUW3</accession>
<organism evidence="1 2">
    <name type="scientific">Aphis gossypii</name>
    <name type="common">Cotton aphid</name>
    <dbReference type="NCBI Taxonomy" id="80765"/>
    <lineage>
        <taxon>Eukaryota</taxon>
        <taxon>Metazoa</taxon>
        <taxon>Ecdysozoa</taxon>
        <taxon>Arthropoda</taxon>
        <taxon>Hexapoda</taxon>
        <taxon>Insecta</taxon>
        <taxon>Pterygota</taxon>
        <taxon>Neoptera</taxon>
        <taxon>Paraneoptera</taxon>
        <taxon>Hemiptera</taxon>
        <taxon>Sternorrhyncha</taxon>
        <taxon>Aphidomorpha</taxon>
        <taxon>Aphidoidea</taxon>
        <taxon>Aphididae</taxon>
        <taxon>Aphidini</taxon>
        <taxon>Aphis</taxon>
        <taxon>Aphis</taxon>
    </lineage>
</organism>
<dbReference type="AlphaFoldDB" id="A0A9P0IUW3"/>
<dbReference type="Proteomes" id="UP001154329">
    <property type="component" value="Chromosome 1"/>
</dbReference>
<protein>
    <submittedName>
        <fullName evidence="1">Uncharacterized protein</fullName>
    </submittedName>
</protein>
<dbReference type="EMBL" id="OU899034">
    <property type="protein sequence ID" value="CAH1716465.1"/>
    <property type="molecule type" value="Genomic_DNA"/>
</dbReference>
<gene>
    <name evidence="1" type="ORF">APHIGO_LOCUS3575</name>
</gene>
<evidence type="ECO:0000313" key="2">
    <source>
        <dbReference type="Proteomes" id="UP001154329"/>
    </source>
</evidence>
<name>A0A9P0IUW3_APHGO</name>
<proteinExistence type="predicted"/>
<reference evidence="1" key="1">
    <citation type="submission" date="2022-02" db="EMBL/GenBank/DDBJ databases">
        <authorList>
            <person name="King R."/>
        </authorList>
    </citation>
    <scope>NUCLEOTIDE SEQUENCE</scope>
</reference>
<keyword evidence="2" id="KW-1185">Reference proteome</keyword>
<sequence length="138" mass="15138">MSRYDLMTPERYFGVTTGSSTADISVIDCTQLSSAPRRITQSDSLGIQNTEPDHIDYLPKYDVSRKLEDFVINSTPRQLIKPKLFTTPVCSVSTVSPVVQHKSHKPPLAKKTDSKGEMINSVVLVLTEGRGSAQGEIG</sequence>
<evidence type="ECO:0000313" key="1">
    <source>
        <dbReference type="EMBL" id="CAH1716465.1"/>
    </source>
</evidence>
<reference evidence="1" key="2">
    <citation type="submission" date="2022-10" db="EMBL/GenBank/DDBJ databases">
        <authorList>
            <consortium name="ENA_rothamsted_submissions"/>
            <consortium name="culmorum"/>
            <person name="King R."/>
        </authorList>
    </citation>
    <scope>NUCLEOTIDE SEQUENCE</scope>
</reference>